<gene>
    <name evidence="14" type="primary">hyaC</name>
    <name evidence="14" type="ORF">NCTC12221_01099</name>
</gene>
<dbReference type="NCBIfam" id="TIGR02125">
    <property type="entry name" value="CytB-hydogenase"/>
    <property type="match status" value="1"/>
</dbReference>
<dbReference type="PRINTS" id="PR00161">
    <property type="entry name" value="NIHGNASECYTB"/>
</dbReference>
<evidence type="ECO:0000256" key="4">
    <source>
        <dbReference type="ARBA" id="ARBA00022475"/>
    </source>
</evidence>
<evidence type="ECO:0000256" key="12">
    <source>
        <dbReference type="SAM" id="Phobius"/>
    </source>
</evidence>
<keyword evidence="14" id="KW-0560">Oxidoreductase</keyword>
<reference evidence="14 15" key="1">
    <citation type="submission" date="2018-06" db="EMBL/GenBank/DDBJ databases">
        <authorList>
            <consortium name="Pathogen Informatics"/>
            <person name="Doyle S."/>
        </authorList>
    </citation>
    <scope>NUCLEOTIDE SEQUENCE [LARGE SCALE GENOMIC DNA]</scope>
    <source>
        <strain evidence="14 15">NCTC12221</strain>
    </source>
</reference>
<dbReference type="EMBL" id="UGHZ01000001">
    <property type="protein sequence ID" value="STP09653.1"/>
    <property type="molecule type" value="Genomic_DNA"/>
</dbReference>
<evidence type="ECO:0000256" key="11">
    <source>
        <dbReference type="ARBA" id="ARBA00023136"/>
    </source>
</evidence>
<evidence type="ECO:0000256" key="5">
    <source>
        <dbReference type="ARBA" id="ARBA00022617"/>
    </source>
</evidence>
<evidence type="ECO:0000256" key="9">
    <source>
        <dbReference type="ARBA" id="ARBA00022989"/>
    </source>
</evidence>
<protein>
    <submittedName>
        <fullName evidence="14">Ni/Fe hydrogenase cytochrome b subunit</fullName>
        <ecNumber evidence="14">1.12.5.1</ecNumber>
    </submittedName>
</protein>
<dbReference type="GO" id="GO:0005886">
    <property type="term" value="C:plasma membrane"/>
    <property type="evidence" value="ECO:0007669"/>
    <property type="project" value="UniProtKB-SubCell"/>
</dbReference>
<feature type="transmembrane region" description="Helical" evidence="12">
    <location>
        <begin position="87"/>
        <end position="108"/>
    </location>
</feature>
<dbReference type="PANTHER" id="PTHR30485">
    <property type="entry name" value="NI/FE-HYDROGENASE 1 B-TYPE CYTOCHROME SUBUNIT"/>
    <property type="match status" value="1"/>
</dbReference>
<evidence type="ECO:0000256" key="6">
    <source>
        <dbReference type="ARBA" id="ARBA00022692"/>
    </source>
</evidence>
<dbReference type="Proteomes" id="UP000255335">
    <property type="component" value="Unassembled WGS sequence"/>
</dbReference>
<evidence type="ECO:0000256" key="1">
    <source>
        <dbReference type="ARBA" id="ARBA00004651"/>
    </source>
</evidence>
<evidence type="ECO:0000256" key="2">
    <source>
        <dbReference type="ARBA" id="ARBA00008622"/>
    </source>
</evidence>
<feature type="transmembrane region" description="Helical" evidence="12">
    <location>
        <begin position="209"/>
        <end position="227"/>
    </location>
</feature>
<keyword evidence="7" id="KW-0479">Metal-binding</keyword>
<dbReference type="GO" id="GO:0009055">
    <property type="term" value="F:electron transfer activity"/>
    <property type="evidence" value="ECO:0007669"/>
    <property type="project" value="InterPro"/>
</dbReference>
<keyword evidence="4" id="KW-1003">Cell membrane</keyword>
<evidence type="ECO:0000256" key="8">
    <source>
        <dbReference type="ARBA" id="ARBA00022982"/>
    </source>
</evidence>
<dbReference type="SUPFAM" id="SSF81342">
    <property type="entry name" value="Transmembrane di-heme cytochromes"/>
    <property type="match status" value="1"/>
</dbReference>
<comment type="subcellular location">
    <subcellularLocation>
        <location evidence="1">Cell membrane</location>
        <topology evidence="1">Multi-pass membrane protein</topology>
    </subcellularLocation>
</comment>
<dbReference type="Pfam" id="PF01292">
    <property type="entry name" value="Ni_hydr_CYTB"/>
    <property type="match status" value="1"/>
</dbReference>
<dbReference type="RefSeq" id="WP_115026312.1">
    <property type="nucleotide sequence ID" value="NZ_UGHZ01000001.1"/>
</dbReference>
<feature type="transmembrane region" description="Helical" evidence="12">
    <location>
        <begin position="153"/>
        <end position="175"/>
    </location>
</feature>
<sequence>MNKVEMFKKELHMHEEFSGLTRIFHWIRALCIFTLIATGFYIAYPFISSNPEMTQATLQGVIQGEIVTEQQVGAVSNSYLQAYIRSVHLIMGFVLIGISFFRVYLFIFDKKSLPERVSFAQVKQPKVWLDTIKAYLFIGGHPHIDGAYNPLQFATYLCLGILVLLISLTGVVLYYNVYDDGLGAILSFCFKWVEVLFGGLSNVRDLHHILTWAFVIFIPVHIYLAVWNSVKYPNGGVDAIVSGMRYTDDVKV</sequence>
<evidence type="ECO:0000259" key="13">
    <source>
        <dbReference type="Pfam" id="PF01292"/>
    </source>
</evidence>
<dbReference type="GO" id="GO:0005506">
    <property type="term" value="F:iron ion binding"/>
    <property type="evidence" value="ECO:0007669"/>
    <property type="project" value="InterPro"/>
</dbReference>
<dbReference type="InterPro" id="IPR016174">
    <property type="entry name" value="Di-haem_cyt_TM"/>
</dbReference>
<keyword evidence="11 12" id="KW-0472">Membrane</keyword>
<dbReference type="InterPro" id="IPR000516">
    <property type="entry name" value="Ni-dep_Hydgase_cyt-B"/>
</dbReference>
<dbReference type="AlphaFoldDB" id="A0A377JQ07"/>
<evidence type="ECO:0000256" key="7">
    <source>
        <dbReference type="ARBA" id="ARBA00022723"/>
    </source>
</evidence>
<keyword evidence="10" id="KW-0408">Iron</keyword>
<keyword evidence="6 12" id="KW-0812">Transmembrane</keyword>
<feature type="domain" description="Cytochrome b561 bacterial/Ni-hydrogenase" evidence="13">
    <location>
        <begin position="17"/>
        <end position="242"/>
    </location>
</feature>
<keyword evidence="9 12" id="KW-1133">Transmembrane helix</keyword>
<keyword evidence="8" id="KW-0249">Electron transport</keyword>
<dbReference type="GO" id="GO:0022904">
    <property type="term" value="P:respiratory electron transport chain"/>
    <property type="evidence" value="ECO:0007669"/>
    <property type="project" value="InterPro"/>
</dbReference>
<feature type="transmembrane region" description="Helical" evidence="12">
    <location>
        <begin position="23"/>
        <end position="44"/>
    </location>
</feature>
<name>A0A377JQ07_9HELI</name>
<dbReference type="EC" id="1.12.5.1" evidence="14"/>
<comment type="similarity">
    <text evidence="2">Belongs to the HupC/HyaC/HydC family.</text>
</comment>
<evidence type="ECO:0000313" key="15">
    <source>
        <dbReference type="Proteomes" id="UP000255335"/>
    </source>
</evidence>
<dbReference type="PANTHER" id="PTHR30485:SF0">
    <property type="entry name" value="NI_FE-HYDROGENASE 1 B-TYPE CYTOCHROME SUBUNIT-RELATED"/>
    <property type="match status" value="1"/>
</dbReference>
<keyword evidence="3" id="KW-0813">Transport</keyword>
<organism evidence="14 15">
    <name type="scientific">Helicobacter cinaedi</name>
    <dbReference type="NCBI Taxonomy" id="213"/>
    <lineage>
        <taxon>Bacteria</taxon>
        <taxon>Pseudomonadati</taxon>
        <taxon>Campylobacterota</taxon>
        <taxon>Epsilonproteobacteria</taxon>
        <taxon>Campylobacterales</taxon>
        <taxon>Helicobacteraceae</taxon>
        <taxon>Helicobacter</taxon>
    </lineage>
</organism>
<dbReference type="GO" id="GO:0047067">
    <property type="term" value="F:hydrogen:quinone oxidoreductase activity"/>
    <property type="evidence" value="ECO:0007669"/>
    <property type="project" value="UniProtKB-EC"/>
</dbReference>
<evidence type="ECO:0000313" key="14">
    <source>
        <dbReference type="EMBL" id="STP09653.1"/>
    </source>
</evidence>
<dbReference type="InterPro" id="IPR011577">
    <property type="entry name" value="Cyt_b561_bac/Ni-Hgenase"/>
</dbReference>
<accession>A0A377JQ07</accession>
<evidence type="ECO:0000256" key="10">
    <source>
        <dbReference type="ARBA" id="ARBA00023004"/>
    </source>
</evidence>
<dbReference type="Gene3D" id="1.20.950.20">
    <property type="entry name" value="Transmembrane di-heme cytochromes, Chain C"/>
    <property type="match status" value="1"/>
</dbReference>
<proteinExistence type="inferred from homology"/>
<dbReference type="InterPro" id="IPR051542">
    <property type="entry name" value="Hydrogenase_cytochrome"/>
</dbReference>
<evidence type="ECO:0000256" key="3">
    <source>
        <dbReference type="ARBA" id="ARBA00022448"/>
    </source>
</evidence>
<keyword evidence="5" id="KW-0349">Heme</keyword>
<dbReference type="GO" id="GO:0020037">
    <property type="term" value="F:heme binding"/>
    <property type="evidence" value="ECO:0007669"/>
    <property type="project" value="TreeGrafter"/>
</dbReference>